<proteinExistence type="predicted"/>
<organism evidence="2 3">
    <name type="scientific">Arabis nemorensis</name>
    <dbReference type="NCBI Taxonomy" id="586526"/>
    <lineage>
        <taxon>Eukaryota</taxon>
        <taxon>Viridiplantae</taxon>
        <taxon>Streptophyta</taxon>
        <taxon>Embryophyta</taxon>
        <taxon>Tracheophyta</taxon>
        <taxon>Spermatophyta</taxon>
        <taxon>Magnoliopsida</taxon>
        <taxon>eudicotyledons</taxon>
        <taxon>Gunneridae</taxon>
        <taxon>Pentapetalae</taxon>
        <taxon>rosids</taxon>
        <taxon>malvids</taxon>
        <taxon>Brassicales</taxon>
        <taxon>Brassicaceae</taxon>
        <taxon>Arabideae</taxon>
        <taxon>Arabis</taxon>
    </lineage>
</organism>
<evidence type="ECO:0000313" key="2">
    <source>
        <dbReference type="EMBL" id="VVB13652.1"/>
    </source>
</evidence>
<protein>
    <submittedName>
        <fullName evidence="2">Uncharacterized protein</fullName>
    </submittedName>
</protein>
<name>A0A565CJ87_9BRAS</name>
<comment type="caution">
    <text evidence="2">The sequence shown here is derived from an EMBL/GenBank/DDBJ whole genome shotgun (WGS) entry which is preliminary data.</text>
</comment>
<dbReference type="EMBL" id="CABITT030000008">
    <property type="protein sequence ID" value="VVB13652.1"/>
    <property type="molecule type" value="Genomic_DNA"/>
</dbReference>
<keyword evidence="3" id="KW-1185">Reference proteome</keyword>
<reference evidence="2" key="1">
    <citation type="submission" date="2019-07" db="EMBL/GenBank/DDBJ databases">
        <authorList>
            <person name="Dittberner H."/>
        </authorList>
    </citation>
    <scope>NUCLEOTIDE SEQUENCE [LARGE SCALE GENOMIC DNA]</scope>
</reference>
<sequence>MIVRTDSLEGIVKEQNAKIDRSIAEINKNMTEMFDTIRLIQANLASSSAANPLGRTSPMDAATNPPPNHGSSGVGTTRRTSGYWEDLD</sequence>
<feature type="compositionally biased region" description="Polar residues" evidence="1">
    <location>
        <begin position="69"/>
        <end position="80"/>
    </location>
</feature>
<evidence type="ECO:0000256" key="1">
    <source>
        <dbReference type="SAM" id="MobiDB-lite"/>
    </source>
</evidence>
<feature type="region of interest" description="Disordered" evidence="1">
    <location>
        <begin position="49"/>
        <end position="88"/>
    </location>
</feature>
<accession>A0A565CJ87</accession>
<evidence type="ECO:0000313" key="3">
    <source>
        <dbReference type="Proteomes" id="UP000489600"/>
    </source>
</evidence>
<dbReference type="Proteomes" id="UP000489600">
    <property type="component" value="Unassembled WGS sequence"/>
</dbReference>
<dbReference type="AlphaFoldDB" id="A0A565CJ87"/>
<gene>
    <name evidence="2" type="ORF">ANE_LOCUS24096</name>
</gene>